<dbReference type="EMBL" id="RRYP01004606">
    <property type="protein sequence ID" value="TNV82736.1"/>
    <property type="molecule type" value="Genomic_DNA"/>
</dbReference>
<dbReference type="AlphaFoldDB" id="A0A8J8NZ41"/>
<name>A0A8J8NZ41_HALGN</name>
<evidence type="ECO:0000313" key="2">
    <source>
        <dbReference type="Proteomes" id="UP000785679"/>
    </source>
</evidence>
<keyword evidence="2" id="KW-1185">Reference proteome</keyword>
<evidence type="ECO:0000313" key="1">
    <source>
        <dbReference type="EMBL" id="TNV82736.1"/>
    </source>
</evidence>
<accession>A0A8J8NZ41</accession>
<organism evidence="1 2">
    <name type="scientific">Halteria grandinella</name>
    <dbReference type="NCBI Taxonomy" id="5974"/>
    <lineage>
        <taxon>Eukaryota</taxon>
        <taxon>Sar</taxon>
        <taxon>Alveolata</taxon>
        <taxon>Ciliophora</taxon>
        <taxon>Intramacronucleata</taxon>
        <taxon>Spirotrichea</taxon>
        <taxon>Stichotrichia</taxon>
        <taxon>Sporadotrichida</taxon>
        <taxon>Halteriidae</taxon>
        <taxon>Halteria</taxon>
    </lineage>
</organism>
<sequence length="90" mass="10551">MESLDKPNILTNLKQFLSVGLNNYSAFKNDEIKSMHDQIDKANQLGKYFKDQLMFHSIHQVTCRENYPSTRDKILEKLMKKTSKKKSSQL</sequence>
<gene>
    <name evidence="1" type="ORF">FGO68_gene2951</name>
</gene>
<reference evidence="1" key="1">
    <citation type="submission" date="2019-06" db="EMBL/GenBank/DDBJ databases">
        <authorList>
            <person name="Zheng W."/>
        </authorList>
    </citation>
    <scope>NUCLEOTIDE SEQUENCE</scope>
    <source>
        <strain evidence="1">QDHG01</strain>
    </source>
</reference>
<dbReference type="Proteomes" id="UP000785679">
    <property type="component" value="Unassembled WGS sequence"/>
</dbReference>
<comment type="caution">
    <text evidence="1">The sequence shown here is derived from an EMBL/GenBank/DDBJ whole genome shotgun (WGS) entry which is preliminary data.</text>
</comment>
<proteinExistence type="predicted"/>
<protein>
    <submittedName>
        <fullName evidence="1">Uncharacterized protein</fullName>
    </submittedName>
</protein>